<dbReference type="Gene3D" id="3.40.50.12780">
    <property type="entry name" value="N-terminal domain of ligase-like"/>
    <property type="match status" value="1"/>
</dbReference>
<dbReference type="RefSeq" id="WP_152097563.1">
    <property type="nucleotide sequence ID" value="NZ_AP021861.1"/>
</dbReference>
<evidence type="ECO:0000256" key="2">
    <source>
        <dbReference type="ARBA" id="ARBA00022840"/>
    </source>
</evidence>
<dbReference type="PANTHER" id="PTHR43272">
    <property type="entry name" value="LONG-CHAIN-FATTY-ACID--COA LIGASE"/>
    <property type="match status" value="1"/>
</dbReference>
<dbReference type="InterPro" id="IPR000873">
    <property type="entry name" value="AMP-dep_synth/lig_dom"/>
</dbReference>
<sequence length="567" mass="60695">MTPAELDSLTIPALLAATVAQQGSKEALGTIRDGQLTWLSWNDLAAGVDRWRARLEACGVAAGDRVAQLGPNSADWILVDLAIQSLGAVHVPLHAALAAAQVAEQVGHSGAKLLVVDSLATDNKLRGTLPSQVEAIVHDDCLCSPLLKGREQPSTVASGNRAQGGSLLVVEERNSLFPNTLATILYTSGTTGPPRGVMLTQRNLVANAVGVTDAVAAIADEIRLCLLPLSHIYARTCDLYSWIYRGTRLVLAESRDTILRDCQLARPTVINAVPYFYQKVADGLAETPAADTAGALRNALGGAVKRCYCGGAGLAPEVEACFESQELPILSGYGLTEASPVVTATTFDSYAAGTVGRPLPNLEVRLADDGELQVRGPNVMAGYWRDETATAAAIQDGWLQTGDLAVWSETGNLRIVGRKREMIVLATGNKVAPTRIEQLLVGSPWIEQCCVVGDGRKCLAALIVPNPDKLRQEIRRRRLWVWSRRRALTHPKVLALYREEIDRCLAAAASFEQVGPFTLLGRGFSIEAGEMTPKLSLCRGVIERVFSGEIEALYRGGPGARTPRLAT</sequence>
<keyword evidence="5" id="KW-1185">Reference proteome</keyword>
<dbReference type="InterPro" id="IPR020845">
    <property type="entry name" value="AMP-binding_CS"/>
</dbReference>
<keyword evidence="4" id="KW-0436">Ligase</keyword>
<dbReference type="PROSITE" id="PS00455">
    <property type="entry name" value="AMP_BINDING"/>
    <property type="match status" value="1"/>
</dbReference>
<evidence type="ECO:0000256" key="1">
    <source>
        <dbReference type="ARBA" id="ARBA00022741"/>
    </source>
</evidence>
<protein>
    <submittedName>
        <fullName evidence="4">Long-chain-fatty-acid--CoA ligase</fullName>
        <ecNumber evidence="4">6.2.1.3</ecNumber>
    </submittedName>
</protein>
<name>A0A5K7X4C9_9BACT</name>
<evidence type="ECO:0000259" key="3">
    <source>
        <dbReference type="Pfam" id="PF00501"/>
    </source>
</evidence>
<accession>A0A5K7X4C9</accession>
<dbReference type="AlphaFoldDB" id="A0A5K7X4C9"/>
<keyword evidence="2" id="KW-0067">ATP-binding</keyword>
<dbReference type="GO" id="GO:0004467">
    <property type="term" value="F:long-chain fatty acid-CoA ligase activity"/>
    <property type="evidence" value="ECO:0007669"/>
    <property type="project" value="UniProtKB-EC"/>
</dbReference>
<dbReference type="InterPro" id="IPR042099">
    <property type="entry name" value="ANL_N_sf"/>
</dbReference>
<dbReference type="KEGG" id="lpav:PLANPX_1020"/>
<dbReference type="Pfam" id="PF00501">
    <property type="entry name" value="AMP-binding"/>
    <property type="match status" value="1"/>
</dbReference>
<dbReference type="Proteomes" id="UP000326837">
    <property type="component" value="Chromosome"/>
</dbReference>
<evidence type="ECO:0000313" key="4">
    <source>
        <dbReference type="EMBL" id="BBO31408.1"/>
    </source>
</evidence>
<organism evidence="4 5">
    <name type="scientific">Lacipirellula parvula</name>
    <dbReference type="NCBI Taxonomy" id="2650471"/>
    <lineage>
        <taxon>Bacteria</taxon>
        <taxon>Pseudomonadati</taxon>
        <taxon>Planctomycetota</taxon>
        <taxon>Planctomycetia</taxon>
        <taxon>Pirellulales</taxon>
        <taxon>Lacipirellulaceae</taxon>
        <taxon>Lacipirellula</taxon>
    </lineage>
</organism>
<dbReference type="SUPFAM" id="SSF56801">
    <property type="entry name" value="Acetyl-CoA synthetase-like"/>
    <property type="match status" value="1"/>
</dbReference>
<dbReference type="PANTHER" id="PTHR43272:SF33">
    <property type="entry name" value="AMP-BINDING DOMAIN-CONTAINING PROTEIN-RELATED"/>
    <property type="match status" value="1"/>
</dbReference>
<reference evidence="5" key="1">
    <citation type="submission" date="2019-10" db="EMBL/GenBank/DDBJ databases">
        <title>Lacipirellula parvula gen. nov., sp. nov., representing a lineage of planctomycetes widespread in freshwater anoxic habitats, and description of the family Lacipirellulaceae.</title>
        <authorList>
            <person name="Dedysh S.N."/>
            <person name="Kulichevskaya I.S."/>
            <person name="Beletsky A.V."/>
            <person name="Rakitin A.L."/>
            <person name="Mardanov A.V."/>
            <person name="Ivanova A.A."/>
            <person name="Saltykova V.X."/>
            <person name="Rijpstra W.I.C."/>
            <person name="Sinninghe Damste J.S."/>
            <person name="Ravin N.V."/>
        </authorList>
    </citation>
    <scope>NUCLEOTIDE SEQUENCE [LARGE SCALE GENOMIC DNA]</scope>
    <source>
        <strain evidence="5">PX69</strain>
    </source>
</reference>
<proteinExistence type="predicted"/>
<dbReference type="GO" id="GO:0016020">
    <property type="term" value="C:membrane"/>
    <property type="evidence" value="ECO:0007669"/>
    <property type="project" value="TreeGrafter"/>
</dbReference>
<dbReference type="GO" id="GO:0005524">
    <property type="term" value="F:ATP binding"/>
    <property type="evidence" value="ECO:0007669"/>
    <property type="project" value="UniProtKB-KW"/>
</dbReference>
<keyword evidence="1" id="KW-0547">Nucleotide-binding</keyword>
<feature type="domain" description="AMP-dependent synthetase/ligase" evidence="3">
    <location>
        <begin position="17"/>
        <end position="384"/>
    </location>
</feature>
<dbReference type="EC" id="6.2.1.3" evidence="4"/>
<dbReference type="Pfam" id="PF23562">
    <property type="entry name" value="AMP-binding_C_3"/>
    <property type="match status" value="1"/>
</dbReference>
<gene>
    <name evidence="4" type="ORF">PLANPX_1020</name>
</gene>
<dbReference type="CDD" id="cd05907">
    <property type="entry name" value="VL_LC_FACS_like"/>
    <property type="match status" value="1"/>
</dbReference>
<dbReference type="EMBL" id="AP021861">
    <property type="protein sequence ID" value="BBO31408.1"/>
    <property type="molecule type" value="Genomic_DNA"/>
</dbReference>
<evidence type="ECO:0000313" key="5">
    <source>
        <dbReference type="Proteomes" id="UP000326837"/>
    </source>
</evidence>